<dbReference type="Proteomes" id="UP000789901">
    <property type="component" value="Unassembled WGS sequence"/>
</dbReference>
<gene>
    <name evidence="2" type="ORF">GMARGA_LOCUS21360</name>
</gene>
<evidence type="ECO:0000313" key="2">
    <source>
        <dbReference type="EMBL" id="CAG8791915.1"/>
    </source>
</evidence>
<evidence type="ECO:0000313" key="3">
    <source>
        <dbReference type="Proteomes" id="UP000789901"/>
    </source>
</evidence>
<proteinExistence type="predicted"/>
<feature type="compositionally biased region" description="Basic residues" evidence="1">
    <location>
        <begin position="125"/>
        <end position="137"/>
    </location>
</feature>
<name>A0ABN7VQA6_GIGMA</name>
<feature type="compositionally biased region" description="Basic and acidic residues" evidence="1">
    <location>
        <begin position="113"/>
        <end position="124"/>
    </location>
</feature>
<keyword evidence="3" id="KW-1185">Reference proteome</keyword>
<accession>A0ABN7VQA6</accession>
<dbReference type="EMBL" id="CAJVQB010019659">
    <property type="protein sequence ID" value="CAG8791915.1"/>
    <property type="molecule type" value="Genomic_DNA"/>
</dbReference>
<comment type="caution">
    <text evidence="2">The sequence shown here is derived from an EMBL/GenBank/DDBJ whole genome shotgun (WGS) entry which is preliminary data.</text>
</comment>
<sequence>MSNLPMPLQQILPSAYEYQVDNYNELEPKVTSENVIIEQINQPINLNKVISERSNKIASRTSDEISNVQSYKEDIEISSEDLNKRIVSVEKFFQHIIADQKIRALIRRRKSRVQKENIDPTERKAQKKRTTTKRAHNLSKNVAENKPN</sequence>
<protein>
    <submittedName>
        <fullName evidence="2">6944_t:CDS:1</fullName>
    </submittedName>
</protein>
<organism evidence="2 3">
    <name type="scientific">Gigaspora margarita</name>
    <dbReference type="NCBI Taxonomy" id="4874"/>
    <lineage>
        <taxon>Eukaryota</taxon>
        <taxon>Fungi</taxon>
        <taxon>Fungi incertae sedis</taxon>
        <taxon>Mucoromycota</taxon>
        <taxon>Glomeromycotina</taxon>
        <taxon>Glomeromycetes</taxon>
        <taxon>Diversisporales</taxon>
        <taxon>Gigasporaceae</taxon>
        <taxon>Gigaspora</taxon>
    </lineage>
</organism>
<reference evidence="2 3" key="1">
    <citation type="submission" date="2021-06" db="EMBL/GenBank/DDBJ databases">
        <authorList>
            <person name="Kallberg Y."/>
            <person name="Tangrot J."/>
            <person name="Rosling A."/>
        </authorList>
    </citation>
    <scope>NUCLEOTIDE SEQUENCE [LARGE SCALE GENOMIC DNA]</scope>
    <source>
        <strain evidence="2 3">120-4 pot B 10/14</strain>
    </source>
</reference>
<evidence type="ECO:0000256" key="1">
    <source>
        <dbReference type="SAM" id="MobiDB-lite"/>
    </source>
</evidence>
<feature type="compositionally biased region" description="Polar residues" evidence="1">
    <location>
        <begin position="138"/>
        <end position="148"/>
    </location>
</feature>
<feature type="region of interest" description="Disordered" evidence="1">
    <location>
        <begin position="111"/>
        <end position="148"/>
    </location>
</feature>